<dbReference type="EMBL" id="JAMZEB010000002">
    <property type="protein sequence ID" value="MCP2358039.1"/>
    <property type="molecule type" value="Genomic_DNA"/>
</dbReference>
<feature type="chain" id="PRO_5040990745" evidence="1">
    <location>
        <begin position="23"/>
        <end position="427"/>
    </location>
</feature>
<dbReference type="InterPro" id="IPR050490">
    <property type="entry name" value="Bact_solute-bd_prot1"/>
</dbReference>
<proteinExistence type="predicted"/>
<sequence>MRSYRKTWTAALLATAVLAVTAACGGSGGGETADGKVKLRFSYWGSDARQKMTEEAIRKFEAKNPAIDVEGEFSDFPSYYETLSTKVAGGDAPDVITLEIRALREYADRGTLADLTGKVGTADLDAKVLTTGAIDGKQFAIPTGVNAYAVLANPGLVEEAGLELPDDSAWTWDDFVELCSTVTADSGGKVMGTQLAWNPAYLQIYAAQKGEKLYDGNKLGVSPQTMKDWWAITQKLISAKGSPDAAKSSEIYDNGIEQTLIGTNTGAMAMAWTNVLGTAAKVSGRPLELLRMPKLAGAATGGMFLQPAMFYTASATSEHPAEAAKFIDFMINDPEAGAVILSDRGLPASSKVLASVEGKLPEADRKAKAFVEEIRGELADPPAAPPKGSSDMENLIKRYSEEVVFERMSPDDVAQKFIAEANTMIAG</sequence>
<keyword evidence="1" id="KW-0732">Signal</keyword>
<organism evidence="2 3">
    <name type="scientific">Nonomuraea thailandensis</name>
    <dbReference type="NCBI Taxonomy" id="1188745"/>
    <lineage>
        <taxon>Bacteria</taxon>
        <taxon>Bacillati</taxon>
        <taxon>Actinomycetota</taxon>
        <taxon>Actinomycetes</taxon>
        <taxon>Streptosporangiales</taxon>
        <taxon>Streptosporangiaceae</taxon>
        <taxon>Nonomuraea</taxon>
    </lineage>
</organism>
<evidence type="ECO:0000256" key="1">
    <source>
        <dbReference type="SAM" id="SignalP"/>
    </source>
</evidence>
<dbReference type="PANTHER" id="PTHR43649">
    <property type="entry name" value="ARABINOSE-BINDING PROTEIN-RELATED"/>
    <property type="match status" value="1"/>
</dbReference>
<dbReference type="AlphaFoldDB" id="A0A9X2GI90"/>
<keyword evidence="3" id="KW-1185">Reference proteome</keyword>
<dbReference type="Proteomes" id="UP001139648">
    <property type="component" value="Unassembled WGS sequence"/>
</dbReference>
<dbReference type="InterPro" id="IPR006059">
    <property type="entry name" value="SBP"/>
</dbReference>
<name>A0A9X2GI90_9ACTN</name>
<protein>
    <submittedName>
        <fullName evidence="2">Multiple sugar transport system substrate-binding protein</fullName>
    </submittedName>
</protein>
<keyword evidence="2" id="KW-0762">Sugar transport</keyword>
<gene>
    <name evidence="2" type="ORF">HD597_005059</name>
</gene>
<dbReference type="SUPFAM" id="SSF53850">
    <property type="entry name" value="Periplasmic binding protein-like II"/>
    <property type="match status" value="1"/>
</dbReference>
<evidence type="ECO:0000313" key="3">
    <source>
        <dbReference type="Proteomes" id="UP001139648"/>
    </source>
</evidence>
<dbReference type="Pfam" id="PF01547">
    <property type="entry name" value="SBP_bac_1"/>
    <property type="match status" value="1"/>
</dbReference>
<comment type="caution">
    <text evidence="2">The sequence shown here is derived from an EMBL/GenBank/DDBJ whole genome shotgun (WGS) entry which is preliminary data.</text>
</comment>
<dbReference type="PROSITE" id="PS51257">
    <property type="entry name" value="PROKAR_LIPOPROTEIN"/>
    <property type="match status" value="1"/>
</dbReference>
<accession>A0A9X2GI90</accession>
<dbReference type="RefSeq" id="WP_253745134.1">
    <property type="nucleotide sequence ID" value="NZ_BAABKA010000067.1"/>
</dbReference>
<keyword evidence="2" id="KW-0813">Transport</keyword>
<dbReference type="PANTHER" id="PTHR43649:SF12">
    <property type="entry name" value="DIACETYLCHITOBIOSE BINDING PROTEIN DASA"/>
    <property type="match status" value="1"/>
</dbReference>
<feature type="signal peptide" evidence="1">
    <location>
        <begin position="1"/>
        <end position="22"/>
    </location>
</feature>
<evidence type="ECO:0000313" key="2">
    <source>
        <dbReference type="EMBL" id="MCP2358039.1"/>
    </source>
</evidence>
<reference evidence="2" key="1">
    <citation type="submission" date="2022-06" db="EMBL/GenBank/DDBJ databases">
        <title>Sequencing the genomes of 1000 actinobacteria strains.</title>
        <authorList>
            <person name="Klenk H.-P."/>
        </authorList>
    </citation>
    <scope>NUCLEOTIDE SEQUENCE</scope>
    <source>
        <strain evidence="2">DSM 46694</strain>
    </source>
</reference>
<dbReference type="Gene3D" id="3.40.190.10">
    <property type="entry name" value="Periplasmic binding protein-like II"/>
    <property type="match status" value="2"/>
</dbReference>